<proteinExistence type="predicted"/>
<keyword evidence="1" id="KW-1133">Transmembrane helix</keyword>
<reference evidence="2" key="1">
    <citation type="submission" date="2021-01" db="EMBL/GenBank/DDBJ databases">
        <authorList>
            <person name="Corre E."/>
            <person name="Pelletier E."/>
            <person name="Niang G."/>
            <person name="Scheremetjew M."/>
            <person name="Finn R."/>
            <person name="Kale V."/>
            <person name="Holt S."/>
            <person name="Cochrane G."/>
            <person name="Meng A."/>
            <person name="Brown T."/>
            <person name="Cohen L."/>
        </authorList>
    </citation>
    <scope>NUCLEOTIDE SEQUENCE</scope>
    <source>
        <strain evidence="2">CCMP2058</strain>
    </source>
</reference>
<organism evidence="2">
    <name type="scientific">Amorphochlora amoebiformis</name>
    <dbReference type="NCBI Taxonomy" id="1561963"/>
    <lineage>
        <taxon>Eukaryota</taxon>
        <taxon>Sar</taxon>
        <taxon>Rhizaria</taxon>
        <taxon>Cercozoa</taxon>
        <taxon>Chlorarachniophyceae</taxon>
        <taxon>Amorphochlora</taxon>
    </lineage>
</organism>
<evidence type="ECO:0000256" key="1">
    <source>
        <dbReference type="SAM" id="Phobius"/>
    </source>
</evidence>
<feature type="transmembrane region" description="Helical" evidence="1">
    <location>
        <begin position="86"/>
        <end position="103"/>
    </location>
</feature>
<dbReference type="AlphaFoldDB" id="A0A7S0DK68"/>
<evidence type="ECO:0000313" key="2">
    <source>
        <dbReference type="EMBL" id="CAD8457520.1"/>
    </source>
</evidence>
<accession>A0A7S0DK68</accession>
<name>A0A7S0DK68_9EUKA</name>
<protein>
    <submittedName>
        <fullName evidence="2">Uncharacterized protein</fullName>
    </submittedName>
</protein>
<gene>
    <name evidence="2" type="ORF">LAMO00422_LOCUS16467</name>
</gene>
<dbReference type="EMBL" id="HBEM01024231">
    <property type="protein sequence ID" value="CAD8457520.1"/>
    <property type="molecule type" value="Transcribed_RNA"/>
</dbReference>
<keyword evidence="1" id="KW-0472">Membrane</keyword>
<keyword evidence="1" id="KW-0812">Transmembrane</keyword>
<feature type="transmembrane region" description="Helical" evidence="1">
    <location>
        <begin position="115"/>
        <end position="137"/>
    </location>
</feature>
<feature type="transmembrane region" description="Helical" evidence="1">
    <location>
        <begin position="37"/>
        <end position="59"/>
    </location>
</feature>
<sequence>MAEKLRVALAEEEKKSGLEGQIRRYIIRLQEDGGKKLAVHLAWGMFGSVSILGGLVLSIRVQGPSGDDLIYAPVDSNESSSKSASLGTRISLAVVGLAINFTMSSTVKRHTKETIGRLMAASSALFALGFCSGYAALPK</sequence>